<dbReference type="EMBL" id="JBHTKL010000005">
    <property type="protein sequence ID" value="MFD1020504.1"/>
    <property type="molecule type" value="Genomic_DNA"/>
</dbReference>
<evidence type="ECO:0000259" key="5">
    <source>
        <dbReference type="Pfam" id="PF02826"/>
    </source>
</evidence>
<accession>A0ABW3L345</accession>
<dbReference type="CDD" id="cd05301">
    <property type="entry name" value="GDH"/>
    <property type="match status" value="1"/>
</dbReference>
<dbReference type="SUPFAM" id="SSF52283">
    <property type="entry name" value="Formate/glycerate dehydrogenase catalytic domain-like"/>
    <property type="match status" value="1"/>
</dbReference>
<dbReference type="InterPro" id="IPR050223">
    <property type="entry name" value="D-isomer_2-hydroxyacid_DH"/>
</dbReference>
<reference evidence="7" key="1">
    <citation type="journal article" date="2019" name="Int. J. Syst. Evol. Microbiol.">
        <title>The Global Catalogue of Microorganisms (GCM) 10K type strain sequencing project: providing services to taxonomists for standard genome sequencing and annotation.</title>
        <authorList>
            <consortium name="The Broad Institute Genomics Platform"/>
            <consortium name="The Broad Institute Genome Sequencing Center for Infectious Disease"/>
            <person name="Wu L."/>
            <person name="Ma J."/>
        </authorList>
    </citation>
    <scope>NUCLEOTIDE SEQUENCE [LARGE SCALE GENOMIC DNA]</scope>
    <source>
        <strain evidence="7">CCUG 56607</strain>
    </source>
</reference>
<dbReference type="RefSeq" id="WP_386062235.1">
    <property type="nucleotide sequence ID" value="NZ_JBHTKL010000005.1"/>
</dbReference>
<dbReference type="InterPro" id="IPR029752">
    <property type="entry name" value="D-isomer_DH_CS1"/>
</dbReference>
<name>A0ABW3L345_9BACI</name>
<dbReference type="InterPro" id="IPR006140">
    <property type="entry name" value="D-isomer_DH_NAD-bd"/>
</dbReference>
<dbReference type="InterPro" id="IPR006139">
    <property type="entry name" value="D-isomer_2_OHA_DH_cat_dom"/>
</dbReference>
<evidence type="ECO:0000256" key="1">
    <source>
        <dbReference type="ARBA" id="ARBA00005854"/>
    </source>
</evidence>
<sequence length="321" mass="35846">MSKPIVYITRCLPEDVVEPYRKHFQIDMWEYEDRPVDRNTLREKAAQADGLLTVLTEQVDDELLEQCKNLKIVANMAVGFDNIDVDAASKRNISVTNTPDVLTETTADLTFALMMATARRLVEASSYVKEGKWQNWSPLLLAGTDIHHKKIGIVGMGRIGEAVARRASGFSMDILYHNRSRKKEAEDELGATYRSLEALLEEADYVVCLTPHTPETEKMFDAEAFARMKKDAIFINASRGMTVDEDALIQALKTGEIAAAGLDVFAEEPIDADHPLLQMDNVVCLPHIGSATKETRYKMMELALENIKLVLSGSEPKTPVE</sequence>
<evidence type="ECO:0000259" key="4">
    <source>
        <dbReference type="Pfam" id="PF00389"/>
    </source>
</evidence>
<dbReference type="GO" id="GO:0016491">
    <property type="term" value="F:oxidoreductase activity"/>
    <property type="evidence" value="ECO:0007669"/>
    <property type="project" value="UniProtKB-KW"/>
</dbReference>
<dbReference type="Proteomes" id="UP001596990">
    <property type="component" value="Unassembled WGS sequence"/>
</dbReference>
<proteinExistence type="inferred from homology"/>
<dbReference type="EC" id="1.1.1.-" evidence="6"/>
<dbReference type="SUPFAM" id="SSF51735">
    <property type="entry name" value="NAD(P)-binding Rossmann-fold domains"/>
    <property type="match status" value="1"/>
</dbReference>
<dbReference type="InterPro" id="IPR036291">
    <property type="entry name" value="NAD(P)-bd_dom_sf"/>
</dbReference>
<organism evidence="6 7">
    <name type="scientific">Thalassobacillus hwangdonensis</name>
    <dbReference type="NCBI Taxonomy" id="546108"/>
    <lineage>
        <taxon>Bacteria</taxon>
        <taxon>Bacillati</taxon>
        <taxon>Bacillota</taxon>
        <taxon>Bacilli</taxon>
        <taxon>Bacillales</taxon>
        <taxon>Bacillaceae</taxon>
        <taxon>Thalassobacillus</taxon>
    </lineage>
</organism>
<evidence type="ECO:0000313" key="6">
    <source>
        <dbReference type="EMBL" id="MFD1020504.1"/>
    </source>
</evidence>
<evidence type="ECO:0000256" key="2">
    <source>
        <dbReference type="ARBA" id="ARBA00023002"/>
    </source>
</evidence>
<comment type="caution">
    <text evidence="6">The sequence shown here is derived from an EMBL/GenBank/DDBJ whole genome shotgun (WGS) entry which is preliminary data.</text>
</comment>
<keyword evidence="2 3" id="KW-0560">Oxidoreductase</keyword>
<dbReference type="PANTHER" id="PTHR10996:SF283">
    <property type="entry name" value="GLYOXYLATE_HYDROXYPYRUVATE REDUCTASE B"/>
    <property type="match status" value="1"/>
</dbReference>
<dbReference type="Gene3D" id="3.40.50.720">
    <property type="entry name" value="NAD(P)-binding Rossmann-like Domain"/>
    <property type="match status" value="2"/>
</dbReference>
<evidence type="ECO:0000256" key="3">
    <source>
        <dbReference type="RuleBase" id="RU003719"/>
    </source>
</evidence>
<dbReference type="PANTHER" id="PTHR10996">
    <property type="entry name" value="2-HYDROXYACID DEHYDROGENASE-RELATED"/>
    <property type="match status" value="1"/>
</dbReference>
<feature type="domain" description="D-isomer specific 2-hydroxyacid dehydrogenase NAD-binding" evidence="5">
    <location>
        <begin position="111"/>
        <end position="289"/>
    </location>
</feature>
<evidence type="ECO:0000313" key="7">
    <source>
        <dbReference type="Proteomes" id="UP001596990"/>
    </source>
</evidence>
<comment type="similarity">
    <text evidence="1 3">Belongs to the D-isomer specific 2-hydroxyacid dehydrogenase family.</text>
</comment>
<dbReference type="Pfam" id="PF00389">
    <property type="entry name" value="2-Hacid_dh"/>
    <property type="match status" value="1"/>
</dbReference>
<feature type="domain" description="D-isomer specific 2-hydroxyacid dehydrogenase catalytic" evidence="4">
    <location>
        <begin position="8"/>
        <end position="320"/>
    </location>
</feature>
<gene>
    <name evidence="6" type="ORF">ACFQ2J_15050</name>
</gene>
<dbReference type="PROSITE" id="PS00065">
    <property type="entry name" value="D_2_HYDROXYACID_DH_1"/>
    <property type="match status" value="1"/>
</dbReference>
<keyword evidence="7" id="KW-1185">Reference proteome</keyword>
<protein>
    <submittedName>
        <fullName evidence="6">2-hydroxyacid dehydrogenase</fullName>
        <ecNumber evidence="6">1.1.1.-</ecNumber>
    </submittedName>
</protein>
<dbReference type="Pfam" id="PF02826">
    <property type="entry name" value="2-Hacid_dh_C"/>
    <property type="match status" value="1"/>
</dbReference>